<dbReference type="SUPFAM" id="SSF53756">
    <property type="entry name" value="UDP-Glycosyltransferase/glycogen phosphorylase"/>
    <property type="match status" value="1"/>
</dbReference>
<dbReference type="Gene3D" id="3.40.50.2000">
    <property type="entry name" value="Glycogen Phosphorylase B"/>
    <property type="match status" value="1"/>
</dbReference>
<evidence type="ECO:0000256" key="7">
    <source>
        <dbReference type="ARBA" id="ARBA00022803"/>
    </source>
</evidence>
<protein>
    <recommendedName>
        <fullName evidence="3">protein O-GlcNAc transferase</fullName>
        <ecNumber evidence="3">2.4.1.255</ecNumber>
    </recommendedName>
</protein>
<comment type="similarity">
    <text evidence="2">Belongs to the glycosyltransferase 41 family. O-GlcNAc transferase subfamily.</text>
</comment>
<evidence type="ECO:0000256" key="4">
    <source>
        <dbReference type="ARBA" id="ARBA00022676"/>
    </source>
</evidence>
<dbReference type="InterPro" id="IPR029489">
    <property type="entry name" value="OGT/SEC/SPY_C"/>
</dbReference>
<evidence type="ECO:0000256" key="5">
    <source>
        <dbReference type="ARBA" id="ARBA00022679"/>
    </source>
</evidence>
<dbReference type="PROSITE" id="PS50005">
    <property type="entry name" value="TPR"/>
    <property type="match status" value="1"/>
</dbReference>
<dbReference type="Pfam" id="PF13844">
    <property type="entry name" value="Glyco_transf_41"/>
    <property type="match status" value="2"/>
</dbReference>
<evidence type="ECO:0000313" key="11">
    <source>
        <dbReference type="Proteomes" id="UP001357437"/>
    </source>
</evidence>
<feature type="domain" description="O-GlcNAc transferase C-terminal" evidence="9">
    <location>
        <begin position="234"/>
        <end position="389"/>
    </location>
</feature>
<dbReference type="SMART" id="SM00028">
    <property type="entry name" value="TPR"/>
    <property type="match status" value="3"/>
</dbReference>
<feature type="repeat" description="TPR" evidence="8">
    <location>
        <begin position="53"/>
        <end position="86"/>
    </location>
</feature>
<evidence type="ECO:0000256" key="8">
    <source>
        <dbReference type="PROSITE-ProRule" id="PRU00339"/>
    </source>
</evidence>
<keyword evidence="5" id="KW-0808">Transferase</keyword>
<keyword evidence="11" id="KW-1185">Reference proteome</keyword>
<dbReference type="InterPro" id="IPR011990">
    <property type="entry name" value="TPR-like_helical_dom_sf"/>
</dbReference>
<organism evidence="10 11">
    <name type="scientific">Leclercia adecarboxylata</name>
    <dbReference type="NCBI Taxonomy" id="83655"/>
    <lineage>
        <taxon>Bacteria</taxon>
        <taxon>Pseudomonadati</taxon>
        <taxon>Pseudomonadota</taxon>
        <taxon>Gammaproteobacteria</taxon>
        <taxon>Enterobacterales</taxon>
        <taxon>Enterobacteriaceae</taxon>
        <taxon>Leclercia</taxon>
    </lineage>
</organism>
<dbReference type="Proteomes" id="UP001357437">
    <property type="component" value="Unassembled WGS sequence"/>
</dbReference>
<gene>
    <name evidence="10" type="ORF">VOF76_06570</name>
</gene>
<dbReference type="SUPFAM" id="SSF48452">
    <property type="entry name" value="TPR-like"/>
    <property type="match status" value="1"/>
</dbReference>
<feature type="domain" description="O-GlcNAc transferase C-terminal" evidence="9">
    <location>
        <begin position="410"/>
        <end position="587"/>
    </location>
</feature>
<evidence type="ECO:0000259" key="9">
    <source>
        <dbReference type="Pfam" id="PF13844"/>
    </source>
</evidence>
<comment type="caution">
    <text evidence="10">The sequence shown here is derived from an EMBL/GenBank/DDBJ whole genome shotgun (WGS) entry which is preliminary data.</text>
</comment>
<keyword evidence="4" id="KW-0328">Glycosyltransferase</keyword>
<dbReference type="Gene3D" id="3.40.50.150">
    <property type="entry name" value="Vaccinia Virus protein VP39"/>
    <property type="match status" value="1"/>
</dbReference>
<dbReference type="PANTHER" id="PTHR44835:SF1">
    <property type="entry name" value="PROTEIN O-GLCNAC TRANSFERASE"/>
    <property type="match status" value="1"/>
</dbReference>
<dbReference type="EC" id="2.4.1.255" evidence="3"/>
<evidence type="ECO:0000256" key="3">
    <source>
        <dbReference type="ARBA" id="ARBA00011970"/>
    </source>
</evidence>
<evidence type="ECO:0000256" key="2">
    <source>
        <dbReference type="ARBA" id="ARBA00005386"/>
    </source>
</evidence>
<dbReference type="InterPro" id="IPR029063">
    <property type="entry name" value="SAM-dependent_MTases_sf"/>
</dbReference>
<dbReference type="InterPro" id="IPR019734">
    <property type="entry name" value="TPR_rpt"/>
</dbReference>
<dbReference type="EMBL" id="JAYMCU010000008">
    <property type="protein sequence ID" value="MEC3935829.1"/>
    <property type="molecule type" value="Genomic_DNA"/>
</dbReference>
<proteinExistence type="inferred from homology"/>
<dbReference type="Gene3D" id="3.40.50.11380">
    <property type="match status" value="1"/>
</dbReference>
<evidence type="ECO:0000256" key="1">
    <source>
        <dbReference type="ARBA" id="ARBA00004922"/>
    </source>
</evidence>
<dbReference type="RefSeq" id="WP_130588594.1">
    <property type="nucleotide sequence ID" value="NZ_CP036199.1"/>
</dbReference>
<sequence length="1107" mass="125251">MSKSTDKIASHYVNMSNAAVLKKIRQALLDLSTHPEKALSLINQLLSDGTNNALVYIIACKANQQLGRYSLAEESIEKALRIDPNSEEAIFTKADMLYKSDRVKDAENYLKDIVLRFGKKETRPLRALYATVLLKQKKYQLAQALYKELIEETPNDWSLWNNLGMLSQDSSQFDIMEAAYNKSLAVSPNDPTPYFNLIVGSHYNPERSAEDILLLCKAWQRKYKTVNFSRAEAKNKSAAKRLRIGLISDGLRSHPVGHMIMLGLSHIPQSQMEFYAYSTNYKEDHLTHRIKRMCAKWQVIESILPSELDKIIRADEVDILFDLCGYNSNSRMQTLQMAPAPILIKWVGGLISSTGLETMDYLLSDKVETPEGVDALYTEKLIRMPDDYICYNPPFYLPALNDNPYKKNGYITFGCFNNASKINEPLLAQWAVLLNCVPESRLFLKSFNFDDQTLTERVYLALEKHGISRERMRIEGASPHQELLMSYHDVDIALDPWPYSGGLTTCEAMAMGVPVVTLPGPTFAGRHSATHLVNAGLQELVAKDWQNYIDICVGLARDVESLSIIRSNLRDILLASPVCDGQRFARNFADAMRAVWQRYCEGQAPAALTLNNDMAPHFEGDLEPMVLVIPNDDAISHANVQENGFEFNLSSKIFTMDYGATLATSNKFITLAGFETFFFILMDTVGEVQEVHLPLRRKSIQHITLHALGNGEPAPAWLCLDNHHSSNLKPLIITSAQIITEVQTQTSRLDDIHGLDKLDWFVLDNRYDLKPVFEFGQRILSGCLAVEVRVSFSDTHEGQMAFDNIRRMLSDSGLVFHNFSDIEYAPSLLPEGYEFLKTTKMLAAKALFLPCESRLAGLDIGQREKLAFILHAVYNLRDVAYSVLKVSSLRRADDYLSNMKDSSNNTSAHTLPQNISVIPDVPRMSTLETALFERCLLNAERYFEFGSGGSTKLATRNNIEVYGVESDKLWVENLHNEAGELCKVDYVDIGPTKAWGYPVDDTHKEKFLRYSEAILKHDCAFDFILIDGRFRVACTLNTVKHVLVNHNNINNALIFIHDFWGRPEYFPVLAFLEVVQVEESAGLFRLKQNINISLLEETLDKYKYNPA</sequence>
<evidence type="ECO:0000313" key="10">
    <source>
        <dbReference type="EMBL" id="MEC3935829.1"/>
    </source>
</evidence>
<accession>A0ABU6I2L4</accession>
<dbReference type="PANTHER" id="PTHR44835">
    <property type="entry name" value="UDP-N-ACETYLGLUCOSAMINE--PEPTIDE N-ACETYLGLUCOSAMINYLTRANSFERASE SPINDLY-RELATED"/>
    <property type="match status" value="1"/>
</dbReference>
<dbReference type="Pfam" id="PF13181">
    <property type="entry name" value="TPR_8"/>
    <property type="match status" value="1"/>
</dbReference>
<name>A0ABU6I2L4_9ENTR</name>
<keyword evidence="6" id="KW-0677">Repeat</keyword>
<evidence type="ECO:0000256" key="6">
    <source>
        <dbReference type="ARBA" id="ARBA00022737"/>
    </source>
</evidence>
<comment type="pathway">
    <text evidence="1">Protein modification; protein glycosylation.</text>
</comment>
<dbReference type="Gene3D" id="1.25.40.10">
    <property type="entry name" value="Tetratricopeptide repeat domain"/>
    <property type="match status" value="2"/>
</dbReference>
<reference evidence="10 11" key="1">
    <citation type="submission" date="2024-01" db="EMBL/GenBank/DDBJ databases">
        <title>Comparative Genomics of Leclercia adecarboxylata Strains Isolated from Several Sources.</title>
        <authorList>
            <person name="Yescas-Zazueta V."/>
            <person name="Balbuena-Alonso M.G."/>
            <person name="Valencia D."/>
            <person name="Mendez-Pfeiffer P.A."/>
            <person name="Ballesteros-Monrreal M.G."/>
            <person name="Rocha-Gracia R.D.C."/>
            <person name="Barrios-Villa E."/>
        </authorList>
    </citation>
    <scope>NUCLEOTIDE SEQUENCE [LARGE SCALE GENOMIC DNA]</scope>
    <source>
        <strain evidence="10 11">33MEM</strain>
    </source>
</reference>
<keyword evidence="7 8" id="KW-0802">TPR repeat</keyword>
<dbReference type="InterPro" id="IPR051939">
    <property type="entry name" value="Glycosyltr_41/O-GlcNAc_trsf"/>
</dbReference>